<feature type="domain" description="Pyruvate phosphate dikinase AMP/ATP-binding" evidence="2">
    <location>
        <begin position="57"/>
        <end position="190"/>
    </location>
</feature>
<gene>
    <name evidence="3" type="ORF">G7058_05200</name>
</gene>
<dbReference type="InterPro" id="IPR008279">
    <property type="entry name" value="PEP-util_enz_mobile_dom"/>
</dbReference>
<organism evidence="3 4">
    <name type="scientific">Jeotgalibaca porci</name>
    <dbReference type="NCBI Taxonomy" id="1868793"/>
    <lineage>
        <taxon>Bacteria</taxon>
        <taxon>Bacillati</taxon>
        <taxon>Bacillota</taxon>
        <taxon>Bacilli</taxon>
        <taxon>Lactobacillales</taxon>
        <taxon>Carnobacteriaceae</taxon>
        <taxon>Jeotgalibaca</taxon>
    </lineage>
</organism>
<dbReference type="EMBL" id="CP049889">
    <property type="protein sequence ID" value="QIK51508.1"/>
    <property type="molecule type" value="Genomic_DNA"/>
</dbReference>
<sequence>MNNWLTYEQMTRENSGGKAAELASMKKRGLNVPPFIALSLATAKRIRGTGEIEPTLTELYPMLDERKLYAVRSSANMEDGSETSFAGLFETYLNVSPTHIADKISACLAAGGKNHIHAYADYHTLKASDIVVTVIVQEMIPAERSGVLFTANPQGLLNESVLVIGNGLGEGIVNAEVPVTTYYLKRDEDFVYFEREEDSPLMTEKERADLLQQVDGLTSKQLDVEFAIADGSVYVLQSRPITTFPTGAMTVLNNSNLVESYPGLTQPLTESFITFAYEQVFKGVAWRFSRSQALLDHYASAFQELVVRVNGRMYYNMNHLYGLLQFLPFPKLLLPIWQEMMGFTQKEIVIPPALAKQTSLWDSLLISSRIIKELVTTPKQMTALDRAFQDTTTFFRASYKTDMSAAEVKNLYHALEERILKKWDITLVNDLYAFTYTGLLKRVLRRWGKDPDSNEWHQWFAGIPMISSMEPVHEMQKMAAFARDHQLTEAIRNITTPNALTLFLEENPHFKSLFTSYVERYGDRGLEELKLETQTFRSHPLKALQQLSDFLDMPPRKESVHVEKERIPFTGWRKRVFHFLSKRARLGIQHRETSRLNRSRIYGMVRTLFRRLGVIAEAEGYIEHHEDIFWLSVDEAFDLKDYRALIAQRKEAQQGFASLPAYGYLVFKGHPYDKAIRIVENGRSAISSHQLQGTPTSNGIVEGEVLVVHHPSEVREGAKDKILVTQMTDPGWVFLLTQAKGIIAEKGSLLSHTAIISRELGIPAVVGIKQATTHLKTGDRVILDGNSGKVTRKEARNES</sequence>
<dbReference type="InterPro" id="IPR036637">
    <property type="entry name" value="Phosphohistidine_dom_sf"/>
</dbReference>
<dbReference type="GeneID" id="94552667"/>
<keyword evidence="3" id="KW-0670">Pyruvate</keyword>
<dbReference type="PANTHER" id="PTHR43615">
    <property type="entry name" value="PHOSPHOENOLPYRUVATE SYNTHASE-RELATED"/>
    <property type="match status" value="1"/>
</dbReference>
<accession>A0A6G7WH41</accession>
<proteinExistence type="predicted"/>
<dbReference type="InterPro" id="IPR051549">
    <property type="entry name" value="PEP_Utilizing_Enz"/>
</dbReference>
<dbReference type="SUPFAM" id="SSF56059">
    <property type="entry name" value="Glutathione synthetase ATP-binding domain-like"/>
    <property type="match status" value="1"/>
</dbReference>
<keyword evidence="4" id="KW-1185">Reference proteome</keyword>
<reference evidence="3 4" key="1">
    <citation type="journal article" date="2017" name="Int. J. Syst. Evol. Microbiol.">
        <title>Jeotgalibaca porci sp. nov. and Jeotgalibaca arthritidis sp. nov., isolated from pigs, and emended description of the genus Jeotgalibaca.</title>
        <authorList>
            <person name="Zamora L."/>
            <person name="Perez-Sancho M."/>
            <person name="Dominguez L."/>
            <person name="Fernandez-Garayzabal J.F."/>
            <person name="Vela A.I."/>
        </authorList>
    </citation>
    <scope>NUCLEOTIDE SEQUENCE [LARGE SCALE GENOMIC DNA]</scope>
    <source>
        <strain evidence="3 4">CCUG 69148</strain>
    </source>
</reference>
<protein>
    <submittedName>
        <fullName evidence="3">Phosphoenolpyruvate synthase</fullName>
    </submittedName>
</protein>
<feature type="domain" description="PEP-utilising enzyme mobile" evidence="1">
    <location>
        <begin position="719"/>
        <end position="788"/>
    </location>
</feature>
<name>A0A6G7WH41_9LACT</name>
<dbReference type="SUPFAM" id="SSF52009">
    <property type="entry name" value="Phosphohistidine domain"/>
    <property type="match status" value="1"/>
</dbReference>
<dbReference type="KEGG" id="jpo:G7058_05200"/>
<dbReference type="Pfam" id="PF01326">
    <property type="entry name" value="PPDK_N"/>
    <property type="match status" value="1"/>
</dbReference>
<dbReference type="Gene3D" id="3.30.470.20">
    <property type="entry name" value="ATP-grasp fold, B domain"/>
    <property type="match status" value="1"/>
</dbReference>
<dbReference type="Gene3D" id="3.30.1490.20">
    <property type="entry name" value="ATP-grasp fold, A domain"/>
    <property type="match status" value="1"/>
</dbReference>
<evidence type="ECO:0000259" key="1">
    <source>
        <dbReference type="Pfam" id="PF00391"/>
    </source>
</evidence>
<dbReference type="Proteomes" id="UP000501830">
    <property type="component" value="Chromosome"/>
</dbReference>
<evidence type="ECO:0000313" key="4">
    <source>
        <dbReference type="Proteomes" id="UP000501830"/>
    </source>
</evidence>
<dbReference type="AlphaFoldDB" id="A0A6G7WH41"/>
<dbReference type="InterPro" id="IPR013815">
    <property type="entry name" value="ATP_grasp_subdomain_1"/>
</dbReference>
<dbReference type="GO" id="GO:0005524">
    <property type="term" value="F:ATP binding"/>
    <property type="evidence" value="ECO:0007669"/>
    <property type="project" value="InterPro"/>
</dbReference>
<dbReference type="RefSeq" id="WP_166062563.1">
    <property type="nucleotide sequence ID" value="NZ_CP049889.1"/>
</dbReference>
<dbReference type="Gene3D" id="3.50.30.10">
    <property type="entry name" value="Phosphohistidine domain"/>
    <property type="match status" value="1"/>
</dbReference>
<dbReference type="Pfam" id="PF00391">
    <property type="entry name" value="PEP-utilizers"/>
    <property type="match status" value="1"/>
</dbReference>
<evidence type="ECO:0000259" key="2">
    <source>
        <dbReference type="Pfam" id="PF01326"/>
    </source>
</evidence>
<dbReference type="GO" id="GO:0016301">
    <property type="term" value="F:kinase activity"/>
    <property type="evidence" value="ECO:0007669"/>
    <property type="project" value="InterPro"/>
</dbReference>
<dbReference type="PANTHER" id="PTHR43615:SF1">
    <property type="entry name" value="PPDK_N DOMAIN-CONTAINING PROTEIN"/>
    <property type="match status" value="1"/>
</dbReference>
<dbReference type="InterPro" id="IPR002192">
    <property type="entry name" value="PPDK_AMP/ATP-bd"/>
</dbReference>
<evidence type="ECO:0000313" key="3">
    <source>
        <dbReference type="EMBL" id="QIK51508.1"/>
    </source>
</evidence>